<dbReference type="Gene3D" id="3.50.50.60">
    <property type="entry name" value="FAD/NAD(P)-binding domain"/>
    <property type="match status" value="1"/>
</dbReference>
<dbReference type="OMA" id="FDLVIPC"/>
<dbReference type="Proteomes" id="UP000008866">
    <property type="component" value="Unassembled WGS sequence"/>
</dbReference>
<evidence type="ECO:0000313" key="3">
    <source>
        <dbReference type="Proteomes" id="UP000008866"/>
    </source>
</evidence>
<dbReference type="PANTHER" id="PTHR43735">
    <property type="entry name" value="APOPTOSIS-INDUCING FACTOR 1"/>
    <property type="match status" value="1"/>
</dbReference>
<accession>D4AMV7</accession>
<evidence type="ECO:0000259" key="1">
    <source>
        <dbReference type="Pfam" id="PF07992"/>
    </source>
</evidence>
<dbReference type="EMBL" id="ABSU01000003">
    <property type="protein sequence ID" value="EFE35518.1"/>
    <property type="molecule type" value="Genomic_DNA"/>
</dbReference>
<dbReference type="RefSeq" id="XP_003016163.1">
    <property type="nucleotide sequence ID" value="XM_003016117.1"/>
</dbReference>
<dbReference type="Gene3D" id="3.50.50.100">
    <property type="match status" value="2"/>
</dbReference>
<dbReference type="GO" id="GO:0050660">
    <property type="term" value="F:flavin adenine dinucleotide binding"/>
    <property type="evidence" value="ECO:0007669"/>
    <property type="project" value="TreeGrafter"/>
</dbReference>
<dbReference type="eggNOG" id="KOG1336">
    <property type="taxonomic scope" value="Eukaryota"/>
</dbReference>
<dbReference type="GO" id="GO:0005737">
    <property type="term" value="C:cytoplasm"/>
    <property type="evidence" value="ECO:0007669"/>
    <property type="project" value="TreeGrafter"/>
</dbReference>
<organism evidence="2 3">
    <name type="scientific">Arthroderma benhamiae (strain ATCC MYA-4681 / CBS 112371)</name>
    <name type="common">Trichophyton mentagrophytes</name>
    <dbReference type="NCBI Taxonomy" id="663331"/>
    <lineage>
        <taxon>Eukaryota</taxon>
        <taxon>Fungi</taxon>
        <taxon>Dikarya</taxon>
        <taxon>Ascomycota</taxon>
        <taxon>Pezizomycotina</taxon>
        <taxon>Eurotiomycetes</taxon>
        <taxon>Eurotiomycetidae</taxon>
        <taxon>Onygenales</taxon>
        <taxon>Arthrodermataceae</taxon>
        <taxon>Trichophyton</taxon>
    </lineage>
</organism>
<name>D4AMV7_ARTBC</name>
<dbReference type="STRING" id="663331.D4AMV7"/>
<comment type="caution">
    <text evidence="2">The sequence shown here is derived from an EMBL/GenBank/DDBJ whole genome shotgun (WGS) entry which is preliminary data.</text>
</comment>
<dbReference type="AlphaFoldDB" id="D4AMV7"/>
<evidence type="ECO:0000313" key="2">
    <source>
        <dbReference type="EMBL" id="EFE35518.1"/>
    </source>
</evidence>
<dbReference type="HOGENOM" id="CLU_019845_0_0_1"/>
<sequence>MGKYLIFGDGIEGFKRRSSAGHARPGFNLLASCPDRRLVFRKYEYKPFIYLQCLVSSQVFYSQHPSYKKWKMEALEFYVKGSRLVFGLIYTHIQQRISAVGHRWTYQETPSPKDVVVLGGSYAGVHLAQRLTESLPTGYRAVLIERNSHFNHLFVFPRCGVVSGLEQSAFIPYDGVARSAPPGIFKHIQDSATSITDNQVILASGEKVDYEYLAIATGSWQPSPAKLASTEKAGACEEMHGSQERVERADRIAVVGGGPVGVQVASDIKSYFPQKDVTLIHSRTQLLPNFGLRLHEHVMKTLKQLDVNLILGERPQTVTGDIASMAKDKIQEALSFRDGHKETFDLVVSSAPFSFFPPPPFFFVLHSYRSSFLKQIRCTGQRPNSSIIANLFPSAICKQSGQILVHPTLQINNGPNMSNPNIFALGDVAKTTGPRMERTARAQADIVASNIVSLITGYTPLQTYRVTEAHGVIKLTLGKHDWAMYYREDSGHELMVHGKAKGDNIDVRPVWQAMGAQYPPAPASAPTPS</sequence>
<dbReference type="PANTHER" id="PTHR43735:SF5">
    <property type="entry name" value="FAD_NAD(P)-BINDING DOMAIN-CONTAINING PROTEIN"/>
    <property type="match status" value="1"/>
</dbReference>
<dbReference type="PRINTS" id="PR00368">
    <property type="entry name" value="FADPNR"/>
</dbReference>
<dbReference type="InterPro" id="IPR023753">
    <property type="entry name" value="FAD/NAD-binding_dom"/>
</dbReference>
<feature type="domain" description="FAD/NAD(P)-binding" evidence="1">
    <location>
        <begin position="113"/>
        <end position="348"/>
    </location>
</feature>
<dbReference type="InterPro" id="IPR036188">
    <property type="entry name" value="FAD/NAD-bd_sf"/>
</dbReference>
<dbReference type="KEGG" id="abe:ARB_05560"/>
<dbReference type="GeneID" id="9524152"/>
<dbReference type="GO" id="GO:0004174">
    <property type="term" value="F:electron-transferring-flavoprotein dehydrogenase activity"/>
    <property type="evidence" value="ECO:0007669"/>
    <property type="project" value="TreeGrafter"/>
</dbReference>
<proteinExistence type="predicted"/>
<keyword evidence="3" id="KW-1185">Reference proteome</keyword>
<dbReference type="SUPFAM" id="SSF51905">
    <property type="entry name" value="FAD/NAD(P)-binding domain"/>
    <property type="match status" value="1"/>
</dbReference>
<dbReference type="Pfam" id="PF07992">
    <property type="entry name" value="Pyr_redox_2"/>
    <property type="match status" value="1"/>
</dbReference>
<gene>
    <name evidence="2" type="ORF">ARB_05560</name>
</gene>
<reference evidence="3" key="1">
    <citation type="journal article" date="2011" name="Genome Biol.">
        <title>Comparative and functional genomics provide insights into the pathogenicity of dermatophytic fungi.</title>
        <authorList>
            <person name="Burmester A."/>
            <person name="Shelest E."/>
            <person name="Gloeckner G."/>
            <person name="Heddergott C."/>
            <person name="Schindler S."/>
            <person name="Staib P."/>
            <person name="Heidel A."/>
            <person name="Felder M."/>
            <person name="Petzold A."/>
            <person name="Szafranski K."/>
            <person name="Feuermann M."/>
            <person name="Pedruzzi I."/>
            <person name="Priebe S."/>
            <person name="Groth M."/>
            <person name="Winkler R."/>
            <person name="Li W."/>
            <person name="Kniemeyer O."/>
            <person name="Schroeckh V."/>
            <person name="Hertweck C."/>
            <person name="Hube B."/>
            <person name="White T.C."/>
            <person name="Platzer M."/>
            <person name="Guthke R."/>
            <person name="Heitman J."/>
            <person name="Woestemeyer J."/>
            <person name="Zipfel P.F."/>
            <person name="Monod M."/>
            <person name="Brakhage A.A."/>
        </authorList>
    </citation>
    <scope>NUCLEOTIDE SEQUENCE [LARGE SCALE GENOMIC DNA]</scope>
    <source>
        <strain evidence="3">ATCC MYA-4681 / CBS 112371</strain>
    </source>
</reference>
<protein>
    <recommendedName>
        <fullName evidence="1">FAD/NAD(P)-binding domain-containing protein</fullName>
    </recommendedName>
</protein>